<dbReference type="GO" id="GO:0030473">
    <property type="term" value="P:nuclear migration along microtubule"/>
    <property type="evidence" value="ECO:0007669"/>
    <property type="project" value="TreeGrafter"/>
</dbReference>
<evidence type="ECO:0000259" key="8">
    <source>
        <dbReference type="Pfam" id="PF09779"/>
    </source>
</evidence>
<dbReference type="InterPro" id="IPR018617">
    <property type="entry name" value="Ima1_N"/>
</dbReference>
<dbReference type="InterPro" id="IPR040041">
    <property type="entry name" value="TMEM201"/>
</dbReference>
<keyword evidence="10" id="KW-1185">Reference proteome</keyword>
<name>A0A8R1Y5N4_ONCVO</name>
<dbReference type="GO" id="GO:0005637">
    <property type="term" value="C:nuclear inner membrane"/>
    <property type="evidence" value="ECO:0007669"/>
    <property type="project" value="UniProtKB-SubCell"/>
</dbReference>
<feature type="transmembrane region" description="Helical" evidence="7">
    <location>
        <begin position="302"/>
        <end position="318"/>
    </location>
</feature>
<dbReference type="PANTHER" id="PTHR28646:SF1">
    <property type="entry name" value="TRANSMEMBRANE PROTEIN 201"/>
    <property type="match status" value="1"/>
</dbReference>
<reference evidence="9" key="2">
    <citation type="submission" date="2022-06" db="UniProtKB">
        <authorList>
            <consortium name="EnsemblMetazoa"/>
        </authorList>
    </citation>
    <scope>IDENTIFICATION</scope>
</reference>
<reference evidence="10" key="1">
    <citation type="submission" date="2013-10" db="EMBL/GenBank/DDBJ databases">
        <title>Genome sequencing of Onchocerca volvulus.</title>
        <authorList>
            <person name="Cotton J."/>
            <person name="Tsai J."/>
            <person name="Stanley E."/>
            <person name="Tracey A."/>
            <person name="Holroyd N."/>
            <person name="Lustigman S."/>
            <person name="Berriman M."/>
        </authorList>
    </citation>
    <scope>NUCLEOTIDE SEQUENCE</scope>
</reference>
<evidence type="ECO:0000256" key="2">
    <source>
        <dbReference type="ARBA" id="ARBA00007600"/>
    </source>
</evidence>
<accession>A0A8R1Y5N4</accession>
<evidence type="ECO:0000256" key="3">
    <source>
        <dbReference type="ARBA" id="ARBA00022692"/>
    </source>
</evidence>
<feature type="transmembrane region" description="Helical" evidence="7">
    <location>
        <begin position="6"/>
        <end position="28"/>
    </location>
</feature>
<dbReference type="AlphaFoldDB" id="A0A8R1Y5N4"/>
<evidence type="ECO:0000256" key="1">
    <source>
        <dbReference type="ARBA" id="ARBA00004473"/>
    </source>
</evidence>
<comment type="similarity">
    <text evidence="2">Belongs to the TMEM201 family.</text>
</comment>
<feature type="transmembrane region" description="Helical" evidence="7">
    <location>
        <begin position="266"/>
        <end position="290"/>
    </location>
</feature>
<evidence type="ECO:0000256" key="4">
    <source>
        <dbReference type="ARBA" id="ARBA00022989"/>
    </source>
</evidence>
<dbReference type="GO" id="GO:0005521">
    <property type="term" value="F:lamin binding"/>
    <property type="evidence" value="ECO:0007669"/>
    <property type="project" value="TreeGrafter"/>
</dbReference>
<dbReference type="EnsemblMetazoa" id="OVOC9868.1">
    <property type="protein sequence ID" value="OVOC9868.1"/>
    <property type="gene ID" value="WBGene00246677"/>
</dbReference>
<keyword evidence="6" id="KW-0539">Nucleus</keyword>
<dbReference type="Proteomes" id="UP000024404">
    <property type="component" value="Unassembled WGS sequence"/>
</dbReference>
<evidence type="ECO:0000256" key="5">
    <source>
        <dbReference type="ARBA" id="ARBA00023136"/>
    </source>
</evidence>
<organism evidence="9 10">
    <name type="scientific">Onchocerca volvulus</name>
    <dbReference type="NCBI Taxonomy" id="6282"/>
    <lineage>
        <taxon>Eukaryota</taxon>
        <taxon>Metazoa</taxon>
        <taxon>Ecdysozoa</taxon>
        <taxon>Nematoda</taxon>
        <taxon>Chromadorea</taxon>
        <taxon>Rhabditida</taxon>
        <taxon>Spirurina</taxon>
        <taxon>Spiruromorpha</taxon>
        <taxon>Filarioidea</taxon>
        <taxon>Onchocercidae</taxon>
        <taxon>Onchocerca</taxon>
    </lineage>
</organism>
<dbReference type="EMBL" id="CMVM020000301">
    <property type="status" value="NOT_ANNOTATED_CDS"/>
    <property type="molecule type" value="Genomic_DNA"/>
</dbReference>
<protein>
    <submittedName>
        <fullName evidence="9">Ima1_N domain-containing protein</fullName>
    </submittedName>
</protein>
<comment type="subcellular location">
    <subcellularLocation>
        <location evidence="1">Nucleus inner membrane</location>
        <topology evidence="1">Multi-pass membrane protein</topology>
    </subcellularLocation>
</comment>
<dbReference type="GO" id="GO:0051015">
    <property type="term" value="F:actin filament binding"/>
    <property type="evidence" value="ECO:0007669"/>
    <property type="project" value="TreeGrafter"/>
</dbReference>
<sequence>MIEDVSLWSVGSIILTVILIIYFLYYIIRPFWKVMVNCWFCNENIRVSYCNRKTFICPKCGQYNGFKEDGDYDRFIPEQKYEFLNPTSKKKHIDNIKMNKNREVVTTNGLCQRCNIQQARIQSQINKFEPRNEANFDGELEVYKARLYKSYPLCNDCEQIVQRKLKLDQEFGLNQLPITRTVSVPTSIHRSNQSSQKLCSEISEIPERRCNHRRSRAALFNCGLISNCLNLVTFSISCCLFVAYLLQLPNSTSTYLFDLNQFLPYYVLSSWIPFLIFHASKIILLGLVSHITSVTIMHARRSLPDIVSFFIWCVLLFLRNREESEKEELLLSQLSFVSILCVVSFAVAFFPRKLLHRKRPNNIIQSAFSIANTPVSQCSTLSAHTNKSISFSGNMRNRGISSHESTPSRELGKLFNTLSLGDDLSPPKGTSILRQRQGPFDSMKKPVLARPRLRIRDAQDGIFLDNGMHFSDSRYVKSFVPSTMTSVSMTPNASKFTLFNIICVLGTFLSLALNFFMFYKLFYSAKS</sequence>
<feature type="domain" description="Ima1 N-terminal" evidence="8">
    <location>
        <begin position="36"/>
        <end position="161"/>
    </location>
</feature>
<evidence type="ECO:0000256" key="6">
    <source>
        <dbReference type="ARBA" id="ARBA00023242"/>
    </source>
</evidence>
<proteinExistence type="inferred from homology"/>
<evidence type="ECO:0000313" key="9">
    <source>
        <dbReference type="EnsemblMetazoa" id="OVOC9868.1"/>
    </source>
</evidence>
<dbReference type="OMA" id="FNIICVL"/>
<evidence type="ECO:0000313" key="10">
    <source>
        <dbReference type="Proteomes" id="UP000024404"/>
    </source>
</evidence>
<keyword evidence="5 7" id="KW-0472">Membrane</keyword>
<keyword evidence="4 7" id="KW-1133">Transmembrane helix</keyword>
<dbReference type="Pfam" id="PF09779">
    <property type="entry name" value="Ima1_N"/>
    <property type="match status" value="1"/>
</dbReference>
<feature type="transmembrane region" description="Helical" evidence="7">
    <location>
        <begin position="218"/>
        <end position="246"/>
    </location>
</feature>
<keyword evidence="3 7" id="KW-0812">Transmembrane</keyword>
<evidence type="ECO:0000256" key="7">
    <source>
        <dbReference type="SAM" id="Phobius"/>
    </source>
</evidence>
<feature type="transmembrane region" description="Helical" evidence="7">
    <location>
        <begin position="498"/>
        <end position="519"/>
    </location>
</feature>
<dbReference type="PANTHER" id="PTHR28646">
    <property type="entry name" value="TRANSMEMBRANE PROTEIN 201"/>
    <property type="match status" value="1"/>
</dbReference>
<feature type="transmembrane region" description="Helical" evidence="7">
    <location>
        <begin position="330"/>
        <end position="350"/>
    </location>
</feature>